<proteinExistence type="predicted"/>
<gene>
    <name evidence="4" type="ORF">DYH56_10370</name>
</gene>
<evidence type="ECO:0000256" key="1">
    <source>
        <dbReference type="ARBA" id="ARBA00023002"/>
    </source>
</evidence>
<dbReference type="EMBL" id="QUAJ01000018">
    <property type="protein sequence ID" value="REI40554.1"/>
    <property type="molecule type" value="Genomic_DNA"/>
</dbReference>
<comment type="caution">
    <text evidence="4">The sequence shown here is derived from an EMBL/GenBank/DDBJ whole genome shotgun (WGS) entry which is preliminary data.</text>
</comment>
<feature type="domain" description="Alcohol dehydrogenase iron-type/glycerol dehydrogenase GldA" evidence="2">
    <location>
        <begin position="26"/>
        <end position="165"/>
    </location>
</feature>
<sequence length="372" mass="41672">MRLLKIQPEIHKFDTFKEFAADFKIGKGDLLFTHDFLFDNYMKDLNLESENLFFECFGMGEPSDETINYIMDAIRGKDIQRVIAVGGGSVIDISKLLILEDTDDCLNYFEKTVEIKKVRELVIVPTTCGTGSEVTNISISEIKSKKTKMGLAVDELYPESAVLIPELLMNLPYKFFVTSSIDALIHAIEAYVSPKANMYTDTFSVKAIEMILKGYMEILEKGEEYRKEIIEDFMIGSNYAGIAFGNAGVGAVHALSYPLGGVYHVPHGEANYQFFTEVFKTYLAKDPNGKIAGVNKVLADIMNIPAGEDVYAGLSNVLDKLLSRKPLKEYGMKVEEIEGFADAVISGQQRLLANNYVPLERTDIINIYKNLY</sequence>
<feature type="domain" description="Fe-containing alcohol dehydrogenase-like C-terminal" evidence="3">
    <location>
        <begin position="177"/>
        <end position="372"/>
    </location>
</feature>
<dbReference type="Pfam" id="PF00465">
    <property type="entry name" value="Fe-ADH"/>
    <property type="match status" value="1"/>
</dbReference>
<dbReference type="CDD" id="cd14860">
    <property type="entry name" value="4HBD_NAD"/>
    <property type="match status" value="1"/>
</dbReference>
<dbReference type="PANTHER" id="PTHR11496">
    <property type="entry name" value="ALCOHOL DEHYDROGENASE"/>
    <property type="match status" value="1"/>
</dbReference>
<organism evidence="4 5">
    <name type="scientific">Psychrilyobacter piezotolerans</name>
    <dbReference type="NCBI Taxonomy" id="2293438"/>
    <lineage>
        <taxon>Bacteria</taxon>
        <taxon>Fusobacteriati</taxon>
        <taxon>Fusobacteriota</taxon>
        <taxon>Fusobacteriia</taxon>
        <taxon>Fusobacteriales</taxon>
        <taxon>Fusobacteriaceae</taxon>
        <taxon>Psychrilyobacter</taxon>
    </lineage>
</organism>
<keyword evidence="1" id="KW-0560">Oxidoreductase</keyword>
<dbReference type="SUPFAM" id="SSF56796">
    <property type="entry name" value="Dehydroquinate synthase-like"/>
    <property type="match status" value="1"/>
</dbReference>
<dbReference type="Gene3D" id="1.20.1090.10">
    <property type="entry name" value="Dehydroquinate synthase-like - alpha domain"/>
    <property type="match status" value="1"/>
</dbReference>
<keyword evidence="5" id="KW-1185">Reference proteome</keyword>
<evidence type="ECO:0000313" key="5">
    <source>
        <dbReference type="Proteomes" id="UP000263486"/>
    </source>
</evidence>
<dbReference type="InterPro" id="IPR039697">
    <property type="entry name" value="Alcohol_dehydrogenase_Fe"/>
</dbReference>
<dbReference type="InterPro" id="IPR018211">
    <property type="entry name" value="ADH_Fe_CS"/>
</dbReference>
<dbReference type="Proteomes" id="UP000263486">
    <property type="component" value="Unassembled WGS sequence"/>
</dbReference>
<protein>
    <submittedName>
        <fullName evidence="4">Iron-containing alcohol dehydrogenase</fullName>
    </submittedName>
</protein>
<evidence type="ECO:0000259" key="3">
    <source>
        <dbReference type="Pfam" id="PF25137"/>
    </source>
</evidence>
<dbReference type="RefSeq" id="WP_114642799.1">
    <property type="nucleotide sequence ID" value="NZ_JAACIO010000019.1"/>
</dbReference>
<dbReference type="PANTHER" id="PTHR11496:SF83">
    <property type="entry name" value="HYDROXYACID-OXOACID TRANSHYDROGENASE, MITOCHONDRIAL"/>
    <property type="match status" value="1"/>
</dbReference>
<dbReference type="PROSITE" id="PS00060">
    <property type="entry name" value="ADH_IRON_2"/>
    <property type="match status" value="1"/>
</dbReference>
<accession>A0ABX9KFG0</accession>
<reference evidence="4 5" key="1">
    <citation type="submission" date="2018-08" db="EMBL/GenBank/DDBJ databases">
        <title>Draft genome sequence of Psychrilyobacter sp. strain SD5 isolated from Black Sea water.</title>
        <authorList>
            <person name="Yadav S."/>
            <person name="Villanueva L."/>
            <person name="Damste J.S.S."/>
        </authorList>
    </citation>
    <scope>NUCLEOTIDE SEQUENCE [LARGE SCALE GENOMIC DNA]</scope>
    <source>
        <strain evidence="4 5">SD5</strain>
    </source>
</reference>
<dbReference type="Pfam" id="PF25137">
    <property type="entry name" value="ADH_Fe_C"/>
    <property type="match status" value="1"/>
</dbReference>
<dbReference type="InterPro" id="IPR001670">
    <property type="entry name" value="ADH_Fe/GldA"/>
</dbReference>
<evidence type="ECO:0000313" key="4">
    <source>
        <dbReference type="EMBL" id="REI40554.1"/>
    </source>
</evidence>
<evidence type="ECO:0000259" key="2">
    <source>
        <dbReference type="Pfam" id="PF00465"/>
    </source>
</evidence>
<name>A0ABX9KFG0_9FUSO</name>
<dbReference type="InterPro" id="IPR056798">
    <property type="entry name" value="ADH_Fe_C"/>
</dbReference>
<dbReference type="Gene3D" id="3.40.50.1970">
    <property type="match status" value="1"/>
</dbReference>